<dbReference type="AlphaFoldDB" id="A0AAV1DNM9"/>
<keyword evidence="8" id="KW-0611">Plant defense</keyword>
<dbReference type="InterPro" id="IPR002902">
    <property type="entry name" value="GNK2"/>
</dbReference>
<evidence type="ECO:0000256" key="10">
    <source>
        <dbReference type="ARBA" id="ARBA00023022"/>
    </source>
</evidence>
<dbReference type="GO" id="GO:0009506">
    <property type="term" value="C:plasmodesma"/>
    <property type="evidence" value="ECO:0007669"/>
    <property type="project" value="UniProtKB-SubCell"/>
</dbReference>
<keyword evidence="6" id="KW-0430">Lectin</keyword>
<gene>
    <name evidence="17" type="ORF">OLC1_LOCUS16462</name>
</gene>
<keyword evidence="11" id="KW-0465">Mannose-binding</keyword>
<reference evidence="17" key="1">
    <citation type="submission" date="2023-03" db="EMBL/GenBank/DDBJ databases">
        <authorList>
            <person name="Julca I."/>
        </authorList>
    </citation>
    <scope>NUCLEOTIDE SEQUENCE</scope>
</reference>
<evidence type="ECO:0000256" key="7">
    <source>
        <dbReference type="ARBA" id="ARBA00022737"/>
    </source>
</evidence>
<dbReference type="PANTHER" id="PTHR32080:SF54">
    <property type="entry name" value="GNK2-HOMOLOGOUS DOMAIN-CONTAINING PROTEIN"/>
    <property type="match status" value="1"/>
</dbReference>
<evidence type="ECO:0000313" key="17">
    <source>
        <dbReference type="EMBL" id="CAI9108362.1"/>
    </source>
</evidence>
<dbReference type="PROSITE" id="PS51473">
    <property type="entry name" value="GNK2"/>
    <property type="match status" value="1"/>
</dbReference>
<keyword evidence="9" id="KW-0965">Cell junction</keyword>
<evidence type="ECO:0000256" key="1">
    <source>
        <dbReference type="ARBA" id="ARBA00004251"/>
    </source>
</evidence>
<evidence type="ECO:0000256" key="15">
    <source>
        <dbReference type="SAM" id="SignalP"/>
    </source>
</evidence>
<feature type="chain" id="PRO_5043651117" evidence="15">
    <location>
        <begin position="27"/>
        <end position="136"/>
    </location>
</feature>
<keyword evidence="3" id="KW-0295">Fungicide</keyword>
<evidence type="ECO:0000256" key="14">
    <source>
        <dbReference type="ARBA" id="ARBA00038393"/>
    </source>
</evidence>
<dbReference type="PANTHER" id="PTHR32080">
    <property type="entry name" value="ANTIFUNGAL PROTEIN GINKBILOBIN-2-LIKE"/>
    <property type="match status" value="1"/>
</dbReference>
<feature type="signal peptide" evidence="15">
    <location>
        <begin position="1"/>
        <end position="26"/>
    </location>
</feature>
<evidence type="ECO:0000256" key="9">
    <source>
        <dbReference type="ARBA" id="ARBA00022949"/>
    </source>
</evidence>
<dbReference type="Proteomes" id="UP001161247">
    <property type="component" value="Chromosome 6"/>
</dbReference>
<feature type="domain" description="Gnk2-homologous" evidence="16">
    <location>
        <begin position="30"/>
        <end position="134"/>
    </location>
</feature>
<evidence type="ECO:0000256" key="5">
    <source>
        <dbReference type="ARBA" id="ARBA00022729"/>
    </source>
</evidence>
<keyword evidence="4" id="KW-0945">Host-virus interaction</keyword>
<dbReference type="EMBL" id="OX459123">
    <property type="protein sequence ID" value="CAI9108362.1"/>
    <property type="molecule type" value="Genomic_DNA"/>
</dbReference>
<evidence type="ECO:0000256" key="3">
    <source>
        <dbReference type="ARBA" id="ARBA00022577"/>
    </source>
</evidence>
<dbReference type="GO" id="GO:0042742">
    <property type="term" value="P:defense response to bacterium"/>
    <property type="evidence" value="ECO:0007669"/>
    <property type="project" value="UniProtKB-KW"/>
</dbReference>
<comment type="subcellular location">
    <subcellularLocation>
        <location evidence="13">Cell junction</location>
        <location evidence="13">Plasmodesma</location>
    </subcellularLocation>
    <subcellularLocation>
        <location evidence="1">Cell membrane</location>
        <topology evidence="1">Single-pass type I membrane protein</topology>
    </subcellularLocation>
</comment>
<keyword evidence="5 15" id="KW-0732">Signal</keyword>
<keyword evidence="2" id="KW-0929">Antimicrobial</keyword>
<keyword evidence="12" id="KW-1015">Disulfide bond</keyword>
<sequence length="136" mass="14630">MTCFTPNSVTITLILIIRLWCGFVNSTPNTTIDKEVCSGGTYLAGDPYTNSVAYVLDEVMINTPYSPGYQYGVFSPFLNSPALGFGGCAQFLSPLECSSCMVAAFNEVLKRCCGYVSGAVILTDCSIGYKDIEPDL</sequence>
<dbReference type="GO" id="GO:0005537">
    <property type="term" value="F:D-mannose binding"/>
    <property type="evidence" value="ECO:0007669"/>
    <property type="project" value="UniProtKB-KW"/>
</dbReference>
<dbReference type="InterPro" id="IPR038408">
    <property type="entry name" value="GNK2_sf"/>
</dbReference>
<keyword evidence="18" id="KW-1185">Reference proteome</keyword>
<accession>A0AAV1DNM9</accession>
<evidence type="ECO:0000259" key="16">
    <source>
        <dbReference type="PROSITE" id="PS51473"/>
    </source>
</evidence>
<dbReference type="InterPro" id="IPR051378">
    <property type="entry name" value="Cell2Cell_Antifungal"/>
</dbReference>
<dbReference type="GO" id="GO:0005886">
    <property type="term" value="C:plasma membrane"/>
    <property type="evidence" value="ECO:0007669"/>
    <property type="project" value="UniProtKB-SubCell"/>
</dbReference>
<keyword evidence="10" id="KW-0044">Antibiotic</keyword>
<evidence type="ECO:0000256" key="8">
    <source>
        <dbReference type="ARBA" id="ARBA00022821"/>
    </source>
</evidence>
<evidence type="ECO:0000256" key="2">
    <source>
        <dbReference type="ARBA" id="ARBA00022529"/>
    </source>
</evidence>
<dbReference type="Pfam" id="PF01657">
    <property type="entry name" value="Stress-antifung"/>
    <property type="match status" value="1"/>
</dbReference>
<evidence type="ECO:0000313" key="18">
    <source>
        <dbReference type="Proteomes" id="UP001161247"/>
    </source>
</evidence>
<dbReference type="CDD" id="cd23509">
    <property type="entry name" value="Gnk2-like"/>
    <property type="match status" value="1"/>
</dbReference>
<proteinExistence type="inferred from homology"/>
<evidence type="ECO:0000256" key="11">
    <source>
        <dbReference type="ARBA" id="ARBA00023035"/>
    </source>
</evidence>
<protein>
    <submittedName>
        <fullName evidence="17">OLC1v1007935C1</fullName>
    </submittedName>
</protein>
<organism evidence="17 18">
    <name type="scientific">Oldenlandia corymbosa var. corymbosa</name>
    <dbReference type="NCBI Taxonomy" id="529605"/>
    <lineage>
        <taxon>Eukaryota</taxon>
        <taxon>Viridiplantae</taxon>
        <taxon>Streptophyta</taxon>
        <taxon>Embryophyta</taxon>
        <taxon>Tracheophyta</taxon>
        <taxon>Spermatophyta</taxon>
        <taxon>Magnoliopsida</taxon>
        <taxon>eudicotyledons</taxon>
        <taxon>Gunneridae</taxon>
        <taxon>Pentapetalae</taxon>
        <taxon>asterids</taxon>
        <taxon>lamiids</taxon>
        <taxon>Gentianales</taxon>
        <taxon>Rubiaceae</taxon>
        <taxon>Rubioideae</taxon>
        <taxon>Spermacoceae</taxon>
        <taxon>Hedyotis-Oldenlandia complex</taxon>
        <taxon>Oldenlandia</taxon>
    </lineage>
</organism>
<evidence type="ECO:0000256" key="4">
    <source>
        <dbReference type="ARBA" id="ARBA00022581"/>
    </source>
</evidence>
<evidence type="ECO:0000256" key="12">
    <source>
        <dbReference type="ARBA" id="ARBA00023157"/>
    </source>
</evidence>
<dbReference type="GO" id="GO:0050832">
    <property type="term" value="P:defense response to fungus"/>
    <property type="evidence" value="ECO:0007669"/>
    <property type="project" value="UniProtKB-KW"/>
</dbReference>
<name>A0AAV1DNM9_OLDCO</name>
<evidence type="ECO:0000256" key="13">
    <source>
        <dbReference type="ARBA" id="ARBA00024184"/>
    </source>
</evidence>
<dbReference type="GO" id="GO:0031640">
    <property type="term" value="P:killing of cells of another organism"/>
    <property type="evidence" value="ECO:0007669"/>
    <property type="project" value="UniProtKB-KW"/>
</dbReference>
<evidence type="ECO:0000256" key="6">
    <source>
        <dbReference type="ARBA" id="ARBA00022734"/>
    </source>
</evidence>
<comment type="similarity">
    <text evidence="14">Belongs to the cysteine-rich repeat secretory protein family. Plasmodesmata-located proteins (PDLD) subfamily.</text>
</comment>
<keyword evidence="7" id="KW-0677">Repeat</keyword>
<dbReference type="Gene3D" id="3.30.430.20">
    <property type="entry name" value="Gnk2 domain, C-X8-C-X2-C motif"/>
    <property type="match status" value="1"/>
</dbReference>